<dbReference type="GO" id="GO:0003676">
    <property type="term" value="F:nucleic acid binding"/>
    <property type="evidence" value="ECO:0007669"/>
    <property type="project" value="InterPro"/>
</dbReference>
<dbReference type="InterPro" id="IPR051964">
    <property type="entry name" value="Chaperone_stress_response"/>
</dbReference>
<keyword evidence="1" id="KW-0479">Metal-binding</keyword>
<dbReference type="AlphaFoldDB" id="A0A074RR38"/>
<feature type="compositionally biased region" description="Basic residues" evidence="5">
    <location>
        <begin position="535"/>
        <end position="546"/>
    </location>
</feature>
<dbReference type="GO" id="GO:0005737">
    <property type="term" value="C:cytoplasm"/>
    <property type="evidence" value="ECO:0007669"/>
    <property type="project" value="TreeGrafter"/>
</dbReference>
<evidence type="ECO:0000256" key="4">
    <source>
        <dbReference type="PROSITE-ProRule" id="PRU00042"/>
    </source>
</evidence>
<dbReference type="EMBL" id="AZST01000658">
    <property type="protein sequence ID" value="KEP47760.1"/>
    <property type="molecule type" value="Genomic_DNA"/>
</dbReference>
<keyword evidence="2 4" id="KW-0863">Zinc-finger</keyword>
<feature type="region of interest" description="Disordered" evidence="5">
    <location>
        <begin position="515"/>
        <end position="546"/>
    </location>
</feature>
<dbReference type="PANTHER" id="PTHR44029:SF1">
    <property type="entry name" value="DNAJ HOMOLOG SUBFAMILY C MEMBER 21"/>
    <property type="match status" value="1"/>
</dbReference>
<dbReference type="PROSITE" id="PS50076">
    <property type="entry name" value="DNAJ_2"/>
    <property type="match status" value="1"/>
</dbReference>
<dbReference type="InterPro" id="IPR036869">
    <property type="entry name" value="J_dom_sf"/>
</dbReference>
<evidence type="ECO:0000256" key="2">
    <source>
        <dbReference type="ARBA" id="ARBA00022771"/>
    </source>
</evidence>
<evidence type="ECO:0000256" key="5">
    <source>
        <dbReference type="SAM" id="MobiDB-lite"/>
    </source>
</evidence>
<comment type="caution">
    <text evidence="8">The sequence shown here is derived from an EMBL/GenBank/DDBJ whole genome shotgun (WGS) entry which is preliminary data.</text>
</comment>
<keyword evidence="3" id="KW-0862">Zinc</keyword>
<dbReference type="InterPro" id="IPR054076">
    <property type="entry name" value="ZUO1-like_ZHD"/>
</dbReference>
<dbReference type="SUPFAM" id="SSF46565">
    <property type="entry name" value="Chaperone J-domain"/>
    <property type="match status" value="1"/>
</dbReference>
<organism evidence="8 9">
    <name type="scientific">Rhizoctonia solani 123E</name>
    <dbReference type="NCBI Taxonomy" id="1423351"/>
    <lineage>
        <taxon>Eukaryota</taxon>
        <taxon>Fungi</taxon>
        <taxon>Dikarya</taxon>
        <taxon>Basidiomycota</taxon>
        <taxon>Agaricomycotina</taxon>
        <taxon>Agaricomycetes</taxon>
        <taxon>Cantharellales</taxon>
        <taxon>Ceratobasidiaceae</taxon>
        <taxon>Rhizoctonia</taxon>
    </lineage>
</organism>
<evidence type="ECO:0000256" key="1">
    <source>
        <dbReference type="ARBA" id="ARBA00022723"/>
    </source>
</evidence>
<dbReference type="PANTHER" id="PTHR44029">
    <property type="entry name" value="DNAJ HOMOLOG SUBFAMILY C MEMBER 21"/>
    <property type="match status" value="1"/>
</dbReference>
<dbReference type="OrthoDB" id="5894at2759"/>
<dbReference type="PROSITE" id="PS00636">
    <property type="entry name" value="DNAJ_1"/>
    <property type="match status" value="1"/>
</dbReference>
<evidence type="ECO:0000256" key="3">
    <source>
        <dbReference type="ARBA" id="ARBA00022833"/>
    </source>
</evidence>
<dbReference type="PROSITE" id="PS00028">
    <property type="entry name" value="ZINC_FINGER_C2H2_1"/>
    <property type="match status" value="2"/>
</dbReference>
<evidence type="ECO:0000313" key="8">
    <source>
        <dbReference type="EMBL" id="KEP47760.1"/>
    </source>
</evidence>
<dbReference type="CDD" id="cd06257">
    <property type="entry name" value="DnaJ"/>
    <property type="match status" value="1"/>
</dbReference>
<dbReference type="HOGENOM" id="CLU_009539_2_0_1"/>
<protein>
    <submittedName>
        <fullName evidence="8">DnaJ family C protein</fullName>
    </submittedName>
</protein>
<feature type="compositionally biased region" description="Acidic residues" evidence="5">
    <location>
        <begin position="364"/>
        <end position="374"/>
    </location>
</feature>
<feature type="domain" description="C2H2-type" evidence="7">
    <location>
        <begin position="495"/>
        <end position="524"/>
    </location>
</feature>
<dbReference type="Gene3D" id="1.10.287.110">
    <property type="entry name" value="DnaJ domain"/>
    <property type="match status" value="1"/>
</dbReference>
<evidence type="ECO:0000313" key="9">
    <source>
        <dbReference type="Proteomes" id="UP000027456"/>
    </source>
</evidence>
<dbReference type="SMART" id="SM00451">
    <property type="entry name" value="ZnF_U1"/>
    <property type="match status" value="2"/>
</dbReference>
<dbReference type="Proteomes" id="UP000027456">
    <property type="component" value="Unassembled WGS sequence"/>
</dbReference>
<evidence type="ECO:0000259" key="6">
    <source>
        <dbReference type="PROSITE" id="PS50076"/>
    </source>
</evidence>
<name>A0A074RR38_9AGAM</name>
<dbReference type="InterPro" id="IPR001623">
    <property type="entry name" value="DnaJ_domain"/>
</dbReference>
<dbReference type="InterPro" id="IPR022755">
    <property type="entry name" value="Znf_C2H2_jaz"/>
</dbReference>
<dbReference type="GO" id="GO:0008270">
    <property type="term" value="F:zinc ion binding"/>
    <property type="evidence" value="ECO:0007669"/>
    <property type="project" value="UniProtKB-KW"/>
</dbReference>
<sequence length="546" mass="61101">MGAQNSRAGPRGAPNGGVATETSYYELLGVEEDATADEIKKAFRKLALIHHPDKNHNNVEEATQKFAQLQQAYEVLSDEQERAWYDSHRASMGPTLDGEDIFEDIVSRSGKPFRARARDPGLTTHQIFHFFDATIVTSMDDSKYGFFTVYRGLFDRLAAEEAAWSGLNGVTIEYPPFGDANTPWVAATKKKGDETLYASMFYRAWTSFSSAKDFSWHDEWNASEAPDRRIRRLMERDNKKARDEARKEYNETVRTLALFLRKRDPRFKAYKEEQAKATTATKTSASQGSPIATKFVEQEWQQSRTNADDHADLKWGLAEDGGEEYECVACGKSFQSEAGWLSHERSKKHMKEIEKLKRQMQEENAELGLGDELDGVASEEPPTPVDGTIGPQPSDDHEEPESPVAAAKKPKKKKKKARAAAQPESMEPEVHVDEIINPMEELKVEADEANEEANGVEDDDDQKEGDQPTRTKREKRRAKEAAKKAREAEAASAPQVCNVCSESFESRTQLFAHVEAAGHQLAAPEQSPSTQNKKSAAKKGKSKGKH</sequence>
<dbReference type="STRING" id="1423351.A0A074RR38"/>
<dbReference type="Pfam" id="PF12171">
    <property type="entry name" value="zf-C2H2_jaz"/>
    <property type="match status" value="1"/>
</dbReference>
<dbReference type="InterPro" id="IPR013087">
    <property type="entry name" value="Znf_C2H2_type"/>
</dbReference>
<feature type="compositionally biased region" description="Basic and acidic residues" evidence="5">
    <location>
        <begin position="428"/>
        <end position="446"/>
    </location>
</feature>
<dbReference type="InterPro" id="IPR036236">
    <property type="entry name" value="Znf_C2H2_sf"/>
</dbReference>
<gene>
    <name evidence="8" type="ORF">V565_144830</name>
</gene>
<dbReference type="InterPro" id="IPR003604">
    <property type="entry name" value="Matrin/U1-like-C_Znf_C2H2"/>
</dbReference>
<keyword evidence="9" id="KW-1185">Reference proteome</keyword>
<feature type="compositionally biased region" description="Basic residues" evidence="5">
    <location>
        <begin position="408"/>
        <end position="418"/>
    </location>
</feature>
<proteinExistence type="predicted"/>
<feature type="domain" description="J" evidence="6">
    <location>
        <begin position="23"/>
        <end position="89"/>
    </location>
</feature>
<dbReference type="FunFam" id="1.10.287.110:FF:000046">
    <property type="entry name" value="dnaJ homolog subfamily C member 21"/>
    <property type="match status" value="1"/>
</dbReference>
<dbReference type="SMART" id="SM00355">
    <property type="entry name" value="ZnF_C2H2"/>
    <property type="match status" value="2"/>
</dbReference>
<dbReference type="InterPro" id="IPR018253">
    <property type="entry name" value="DnaJ_domain_CS"/>
</dbReference>
<feature type="domain" description="C2H2-type" evidence="7">
    <location>
        <begin position="325"/>
        <end position="354"/>
    </location>
</feature>
<reference evidence="8 9" key="1">
    <citation type="submission" date="2013-12" db="EMBL/GenBank/DDBJ databases">
        <authorList>
            <person name="Cubeta M."/>
            <person name="Pakala S."/>
            <person name="Fedorova N."/>
            <person name="Thomas E."/>
            <person name="Dean R."/>
            <person name="Jabaji S."/>
            <person name="Neate S."/>
            <person name="Toda T."/>
            <person name="Tavantzis S."/>
            <person name="Vilgalys R."/>
            <person name="Bharathan N."/>
            <person name="Pakala S."/>
            <person name="Losada L.S."/>
            <person name="Zafar N."/>
            <person name="Nierman W."/>
        </authorList>
    </citation>
    <scope>NUCLEOTIDE SEQUENCE [LARGE SCALE GENOMIC DNA]</scope>
    <source>
        <strain evidence="8 9">123E</strain>
    </source>
</reference>
<dbReference type="SUPFAM" id="SSF57667">
    <property type="entry name" value="beta-beta-alpha zinc fingers"/>
    <property type="match status" value="1"/>
</dbReference>
<accession>A0A074RR38</accession>
<feature type="region of interest" description="Disordered" evidence="5">
    <location>
        <begin position="364"/>
        <end position="497"/>
    </location>
</feature>
<feature type="compositionally biased region" description="Basic and acidic residues" evidence="5">
    <location>
        <begin position="464"/>
        <end position="489"/>
    </location>
</feature>
<dbReference type="Gene3D" id="3.30.160.60">
    <property type="entry name" value="Classic Zinc Finger"/>
    <property type="match status" value="1"/>
</dbReference>
<dbReference type="SMART" id="SM00271">
    <property type="entry name" value="DnaJ"/>
    <property type="match status" value="1"/>
</dbReference>
<dbReference type="PRINTS" id="PR00625">
    <property type="entry name" value="JDOMAIN"/>
</dbReference>
<dbReference type="Pfam" id="PF21884">
    <property type="entry name" value="ZUO1-like_ZHD"/>
    <property type="match status" value="1"/>
</dbReference>
<evidence type="ECO:0000259" key="7">
    <source>
        <dbReference type="PROSITE" id="PS50157"/>
    </source>
</evidence>
<dbReference type="Pfam" id="PF00226">
    <property type="entry name" value="DnaJ"/>
    <property type="match status" value="1"/>
</dbReference>
<dbReference type="PROSITE" id="PS50157">
    <property type="entry name" value="ZINC_FINGER_C2H2_2"/>
    <property type="match status" value="2"/>
</dbReference>
<feature type="compositionally biased region" description="Acidic residues" evidence="5">
    <location>
        <begin position="447"/>
        <end position="463"/>
    </location>
</feature>